<evidence type="ECO:0000313" key="1">
    <source>
        <dbReference type="EMBL" id="OHV46817.1"/>
    </source>
</evidence>
<dbReference type="Proteomes" id="UP000179769">
    <property type="component" value="Unassembled WGS sequence"/>
</dbReference>
<dbReference type="EMBL" id="MAXA01000001">
    <property type="protein sequence ID" value="OHV46817.1"/>
    <property type="molecule type" value="Genomic_DNA"/>
</dbReference>
<dbReference type="OrthoDB" id="9807465at2"/>
<protein>
    <submittedName>
        <fullName evidence="1">Uncharacterized protein</fullName>
    </submittedName>
</protein>
<evidence type="ECO:0000313" key="2">
    <source>
        <dbReference type="Proteomes" id="UP000179769"/>
    </source>
</evidence>
<keyword evidence="2" id="KW-1185">Reference proteome</keyword>
<dbReference type="RefSeq" id="WP_071059271.1">
    <property type="nucleotide sequence ID" value="NZ_MAXA01000001.1"/>
</dbReference>
<reference evidence="2" key="1">
    <citation type="submission" date="2016-07" db="EMBL/GenBank/DDBJ databases">
        <title>Frankia sp. NRRL B-16219 Genome sequencing.</title>
        <authorList>
            <person name="Ghodhbane-Gtari F."/>
            <person name="Swanson E."/>
            <person name="Gueddou A."/>
            <person name="Louati M."/>
            <person name="Nouioui I."/>
            <person name="Hezbri K."/>
            <person name="Abebe-Akele F."/>
            <person name="Simpson S."/>
            <person name="Morris K."/>
            <person name="Thomas K."/>
            <person name="Gtari M."/>
            <person name="Tisa L.S."/>
        </authorList>
    </citation>
    <scope>NUCLEOTIDE SEQUENCE [LARGE SCALE GENOMIC DNA]</scope>
    <source>
        <strain evidence="2">NRRL B-16219</strain>
    </source>
</reference>
<proteinExistence type="predicted"/>
<dbReference type="PROSITE" id="PS51257">
    <property type="entry name" value="PROKAR_LIPOPROTEIN"/>
    <property type="match status" value="1"/>
</dbReference>
<accession>A0A1S1RL75</accession>
<organism evidence="1 2">
    <name type="scientific">Parafrankia soli</name>
    <dbReference type="NCBI Taxonomy" id="2599596"/>
    <lineage>
        <taxon>Bacteria</taxon>
        <taxon>Bacillati</taxon>
        <taxon>Actinomycetota</taxon>
        <taxon>Actinomycetes</taxon>
        <taxon>Frankiales</taxon>
        <taxon>Frankiaceae</taxon>
        <taxon>Parafrankia</taxon>
    </lineage>
</organism>
<gene>
    <name evidence="1" type="ORF">BBK14_00645</name>
</gene>
<dbReference type="AlphaFoldDB" id="A0A1S1RL75"/>
<comment type="caution">
    <text evidence="1">The sequence shown here is derived from an EMBL/GenBank/DDBJ whole genome shotgun (WGS) entry which is preliminary data.</text>
</comment>
<name>A0A1S1RL75_9ACTN</name>
<sequence length="484" mass="51022">MPGVIRRLLGGGLAATLLAVTVAACDSSGDAPAAPAEVVLDRAAETTVPFSVDNAGEVVLDVTTSAPGVSWGTVGSESAVVSVFVDGTYTTDVVIPASFPIRRGLALGALTPGKHNLRLLFAEDRSPQGSSTAKLSDFAFRTIAPGDPQYAAARNAPVLYGRTAVNPALLPGTPATGPFQNALTDAPLVAFYSEAPTAVSGHRLFTYSMIWSNEDGGTSTPALMARWGRTTDIEWTYQVEVDAAGNAVPGSAVIQAPEHVQAPFTGRLEGTHPVLQTCTLNNNMCDPTDGKMRFSLALGEPLDQADEARERVMDRNPWTYWVMAQEVNREGKVTEAPEASSTDLISDPRNYLYLVIRKSTLGQPNTDDAWVGLSVGVRLSGNPNTFRSSGVYPAWSIQRDSPAQTAIALPPGTVAEDIASIQATRLIGAGYDTGARIQVDSIEQAFFLGPDGLPQKSFLFTPAKATLTAAAPTATLFRRPTGTS</sequence>